<keyword evidence="2" id="KW-1185">Reference proteome</keyword>
<dbReference type="InterPro" id="IPR021321">
    <property type="entry name" value="DUF2922"/>
</dbReference>
<dbReference type="Pfam" id="PF11148">
    <property type="entry name" value="DUF2922"/>
    <property type="match status" value="1"/>
</dbReference>
<protein>
    <submittedName>
        <fullName evidence="1">DUF2922 domain-containing protein</fullName>
    </submittedName>
</protein>
<evidence type="ECO:0000313" key="1">
    <source>
        <dbReference type="EMBL" id="MEC1177341.1"/>
    </source>
</evidence>
<sequence length="72" mass="7964">MTNTLQLIFQLENDKALTLSVAAPKENVTDAEVAAVMQTIVEQNAFKRDDASIVAKKAARLVNRTVKEFNVM</sequence>
<dbReference type="AlphaFoldDB" id="A0AAW9NRF1"/>
<comment type="caution">
    <text evidence="1">The sequence shown here is derived from an EMBL/GenBank/DDBJ whole genome shotgun (WGS) entry which is preliminary data.</text>
</comment>
<dbReference type="RefSeq" id="WP_326121655.1">
    <property type="nucleotide sequence ID" value="NZ_JARSFG010000003.1"/>
</dbReference>
<evidence type="ECO:0000313" key="2">
    <source>
        <dbReference type="Proteomes" id="UP001344888"/>
    </source>
</evidence>
<reference evidence="1 2" key="1">
    <citation type="submission" date="2023-03" db="EMBL/GenBank/DDBJ databases">
        <title>Bacillus Genome Sequencing.</title>
        <authorList>
            <person name="Dunlap C."/>
        </authorList>
    </citation>
    <scope>NUCLEOTIDE SEQUENCE [LARGE SCALE GENOMIC DNA]</scope>
    <source>
        <strain evidence="1 2">B-59205</strain>
    </source>
</reference>
<proteinExistence type="predicted"/>
<name>A0AAW9NRF1_9BACL</name>
<gene>
    <name evidence="1" type="ORF">P9B03_02495</name>
</gene>
<dbReference type="Proteomes" id="UP001344888">
    <property type="component" value="Unassembled WGS sequence"/>
</dbReference>
<organism evidence="1 2">
    <name type="scientific">Metasolibacillus meyeri</name>
    <dbReference type="NCBI Taxonomy" id="1071052"/>
    <lineage>
        <taxon>Bacteria</taxon>
        <taxon>Bacillati</taxon>
        <taxon>Bacillota</taxon>
        <taxon>Bacilli</taxon>
        <taxon>Bacillales</taxon>
        <taxon>Caryophanaceae</taxon>
        <taxon>Metasolibacillus</taxon>
    </lineage>
</organism>
<accession>A0AAW9NRF1</accession>
<dbReference type="EMBL" id="JARSFG010000003">
    <property type="protein sequence ID" value="MEC1177341.1"/>
    <property type="molecule type" value="Genomic_DNA"/>
</dbReference>